<evidence type="ECO:0008006" key="10">
    <source>
        <dbReference type="Google" id="ProtNLM"/>
    </source>
</evidence>
<dbReference type="PANTHER" id="PTHR10663:SF333">
    <property type="entry name" value="PROTEIN MON2 HOMOLOG"/>
    <property type="match status" value="1"/>
</dbReference>
<keyword evidence="3" id="KW-0653">Protein transport</keyword>
<protein>
    <recommendedName>
        <fullName evidence="10">Protein MON2 homolog</fullName>
    </recommendedName>
</protein>
<dbReference type="PANTHER" id="PTHR10663">
    <property type="entry name" value="GUANYL-NUCLEOTIDE EXCHANGE FACTOR"/>
    <property type="match status" value="1"/>
</dbReference>
<dbReference type="EMBL" id="KL198014">
    <property type="protein sequence ID" value="KDQ22567.1"/>
    <property type="molecule type" value="Genomic_DNA"/>
</dbReference>
<feature type="region of interest" description="Disordered" evidence="4">
    <location>
        <begin position="797"/>
        <end position="825"/>
    </location>
</feature>
<comment type="similarity">
    <text evidence="1">Belongs to the MON2 family.</text>
</comment>
<evidence type="ECO:0000313" key="8">
    <source>
        <dbReference type="EMBL" id="KDQ22567.1"/>
    </source>
</evidence>
<dbReference type="Pfam" id="PF12783">
    <property type="entry name" value="Sec7-like_HUS"/>
    <property type="match status" value="1"/>
</dbReference>
<feature type="compositionally biased region" description="Low complexity" evidence="4">
    <location>
        <begin position="1851"/>
        <end position="1860"/>
    </location>
</feature>
<evidence type="ECO:0000256" key="1">
    <source>
        <dbReference type="ARBA" id="ARBA00008144"/>
    </source>
</evidence>
<dbReference type="Pfam" id="PF16206">
    <property type="entry name" value="Mon2_C"/>
    <property type="match status" value="2"/>
</dbReference>
<accession>A0A067NEM1</accession>
<dbReference type="InterPro" id="IPR032817">
    <property type="entry name" value="Mon2_C"/>
</dbReference>
<dbReference type="Proteomes" id="UP000027073">
    <property type="component" value="Unassembled WGS sequence"/>
</dbReference>
<dbReference type="STRING" id="1137138.A0A067NEM1"/>
<dbReference type="GO" id="GO:0005794">
    <property type="term" value="C:Golgi apparatus"/>
    <property type="evidence" value="ECO:0007669"/>
    <property type="project" value="UniProtKB-ARBA"/>
</dbReference>
<evidence type="ECO:0000259" key="7">
    <source>
        <dbReference type="Pfam" id="PF16213"/>
    </source>
</evidence>
<feature type="region of interest" description="Disordered" evidence="4">
    <location>
        <begin position="1845"/>
        <end position="1869"/>
    </location>
</feature>
<evidence type="ECO:0000256" key="2">
    <source>
        <dbReference type="ARBA" id="ARBA00022448"/>
    </source>
</evidence>
<feature type="domain" description="Mon2/Sec7/BIG1-like HUS" evidence="5">
    <location>
        <begin position="200"/>
        <end position="364"/>
    </location>
</feature>
<feature type="domain" description="Mon2 C-terminal" evidence="6">
    <location>
        <begin position="1474"/>
        <end position="1650"/>
    </location>
</feature>
<feature type="domain" description="Mon2/Sec7/BIG1-like dimerisation and cyclophilin-binding" evidence="7">
    <location>
        <begin position="4"/>
        <end position="175"/>
    </location>
</feature>
<evidence type="ECO:0000259" key="6">
    <source>
        <dbReference type="Pfam" id="PF16206"/>
    </source>
</evidence>
<dbReference type="SUPFAM" id="SSF48371">
    <property type="entry name" value="ARM repeat"/>
    <property type="match status" value="1"/>
</dbReference>
<organism evidence="8 9">
    <name type="scientific">Pleurotus ostreatus (strain PC15)</name>
    <name type="common">Oyster mushroom</name>
    <dbReference type="NCBI Taxonomy" id="1137138"/>
    <lineage>
        <taxon>Eukaryota</taxon>
        <taxon>Fungi</taxon>
        <taxon>Dikarya</taxon>
        <taxon>Basidiomycota</taxon>
        <taxon>Agaricomycotina</taxon>
        <taxon>Agaricomycetes</taxon>
        <taxon>Agaricomycetidae</taxon>
        <taxon>Agaricales</taxon>
        <taxon>Pleurotineae</taxon>
        <taxon>Pleurotaceae</taxon>
        <taxon>Pleurotus</taxon>
    </lineage>
</organism>
<name>A0A067NEM1_PLEO1</name>
<dbReference type="OrthoDB" id="294853at2759"/>
<dbReference type="GO" id="GO:0015031">
    <property type="term" value="P:protein transport"/>
    <property type="evidence" value="ECO:0007669"/>
    <property type="project" value="UniProtKB-KW"/>
</dbReference>
<evidence type="ECO:0000256" key="4">
    <source>
        <dbReference type="SAM" id="MobiDB-lite"/>
    </source>
</evidence>
<dbReference type="Pfam" id="PF16213">
    <property type="entry name" value="DCB"/>
    <property type="match status" value="1"/>
</dbReference>
<dbReference type="FunCoup" id="A0A067NEM1">
    <property type="interactions" value="512"/>
</dbReference>
<feature type="domain" description="Mon2 C-terminal" evidence="6">
    <location>
        <begin position="1063"/>
        <end position="1280"/>
    </location>
</feature>
<dbReference type="VEuPathDB" id="FungiDB:PLEOSDRAFT_1051369"/>
<dbReference type="InterPro" id="IPR032629">
    <property type="entry name" value="DCB_dom"/>
</dbReference>
<dbReference type="InterPro" id="IPR032691">
    <property type="entry name" value="Mon2/Sec7/BIG1-like_HUS"/>
</dbReference>
<dbReference type="InParanoid" id="A0A067NEM1"/>
<proteinExistence type="inferred from homology"/>
<keyword evidence="2" id="KW-0813">Transport</keyword>
<dbReference type="InterPro" id="IPR016024">
    <property type="entry name" value="ARM-type_fold"/>
</dbReference>
<evidence type="ECO:0000256" key="3">
    <source>
        <dbReference type="ARBA" id="ARBA00022927"/>
    </source>
</evidence>
<reference evidence="9" key="1">
    <citation type="journal article" date="2014" name="Proc. Natl. Acad. Sci. U.S.A.">
        <title>Extensive sampling of basidiomycete genomes demonstrates inadequacy of the white-rot/brown-rot paradigm for wood decay fungi.</title>
        <authorList>
            <person name="Riley R."/>
            <person name="Salamov A.A."/>
            <person name="Brown D.W."/>
            <person name="Nagy L.G."/>
            <person name="Floudas D."/>
            <person name="Held B.W."/>
            <person name="Levasseur A."/>
            <person name="Lombard V."/>
            <person name="Morin E."/>
            <person name="Otillar R."/>
            <person name="Lindquist E.A."/>
            <person name="Sun H."/>
            <person name="LaButti K.M."/>
            <person name="Schmutz J."/>
            <person name="Jabbour D."/>
            <person name="Luo H."/>
            <person name="Baker S.E."/>
            <person name="Pisabarro A.G."/>
            <person name="Walton J.D."/>
            <person name="Blanchette R.A."/>
            <person name="Henrissat B."/>
            <person name="Martin F."/>
            <person name="Cullen D."/>
            <person name="Hibbett D.S."/>
            <person name="Grigoriev I.V."/>
        </authorList>
    </citation>
    <scope>NUCLEOTIDE SEQUENCE [LARGE SCALE GENOMIC DNA]</scope>
    <source>
        <strain evidence="9">PC15</strain>
    </source>
</reference>
<evidence type="ECO:0000313" key="9">
    <source>
        <dbReference type="Proteomes" id="UP000027073"/>
    </source>
</evidence>
<evidence type="ECO:0000259" key="5">
    <source>
        <dbReference type="Pfam" id="PF12783"/>
    </source>
</evidence>
<dbReference type="HOGENOM" id="CLU_001169_1_0_1"/>
<gene>
    <name evidence="8" type="ORF">PLEOSDRAFT_1051369</name>
</gene>
<sequence length="1903" mass="204985">MSSLAFLVTELQSLASETRRRHPEIREAAEKSLAILRSSPEQATTSLASDGPQSSDLLRPVFMGCATKNAKVVAISLGSLQRLIVLKAVPLSAVPMIVNTMTDAMSQGVDIQLKALQTLVSLITGFPEVHGELLGDALLLCFKLQESKIAVVSSTAAATLRQLVMFIVDKMVDEDLKGSSATTIPTHLPDGSTKSLAPSARDAFSVFEDLCLLANSEKPNFLKLESLHKTFALELIESVLTNSHAPIRQHEELILLLRHHLCPLLLKALSDRPLFPLTLRCTRVVFILLKQFIHELDTEAEVFLAFFIRVVGEEGGALADSGGGGINRPQWMRVLAMEIIRGLCSDADLVRTIWDRYDAQKDASSQVLSSLVSALKRLITEKPALLGVSAQMFGVGVPEQAVEGGVVEGVKGMVGATVSGVAGVVSMGMGMGGGGGGAGLSVEGSVMKVQCIDQLDKADAPPIPETYIYLLGLQSICTLCEGFSSYVTPLYNTIITHRSREAGDSTMRAPPALDLAKLASAPSPVDDHTVSQLRIVQDIISASWPALLASLSFIISTNISDGLFVDVVFGAVQGLINVSGILALGTPRDALFTSLAKFAIPARVVTSLENYSYNDAPLSPRVTSSMSTIADLSGAGGSGTSGAHQPPSLSERNYACLKVLVNCAMFLAGSLGESWYWVLEVMQNAEYVITSKGAGISAPPMAKGSASKPGSRVVSMMGGSPQLGTPPAVKHPLLMELDGERLYAAIQRLFDSTTGALDDEAFGAFVRALCKLSWEMVGMQSSSSDVHSGLASTSTLTLPTGTAGGNESLESLSLSPNTEASHRRRASGIHIPRTLRSGDFGISKLLTVSLLNIHRLIYRAPSVAWEPTTMHLLSVIRDEKTTKKDSKEKLGAPQGIRIQAAKALDEILVNALKSLGSGVGMGDKRGDVQQRVLDVLGKQVILIPDGGPGTGGITMVEVELRKMGLETLHEILQNSAHTLIVGWEKIFEMLGSVCMPSSAAHTQTQTVAGSGSVPSSPSMSRWKASPAIGYGQQGDRSAATLVKIAFQSMTLVCDSISSLQPDHLRLCIITLGQFGRQSDTNIALTAATSLLWGVSDAIQSKRKSLSDTTQPAYKTYSDLWLFLLGEILGLCISIGDERREVRDGAIQTLFRALMFYGGTLSLAEWEECVWGILVPLFEKLSTATVGAAGDATPSAASSPIAPIGTPSFVGEREQGWDDSKILAFHSLGSIFYDFLADKLIRLESFARIWDFLVARVQEAVLWDNRIVSSPSLRCLEKAIKAAGMAIGSSGGGGNNEVLSQRVVDMCERAWKAFDEIGDTILQKKNEGPAKVSSLIVLAIPVRVTKSFSQESFVSLLEVVQRLREVERGIQAKEWELERLARLLVILKGQPILFVFLQCNSCVLTYSSSPDYRPDIDSLSPAQTSVMDTVNGIDLSAPAVSSLVMRDLSEYATLTFLAAFDVQPSTLTQTGPKRITYIALMKKTMPLLVDLYSQFKATPDIYADGTLEAVISAYSIPIKMKYDCPAPSKFGKDPPLWKTATTNFLRVVKECLAQMNVLRENIPDDRVEGIWRQIIDVFRGGILADCSASEEFPLEVQEAEENFDLALISSLEIDVLPYIGDSRVPDPLIRQLSKVLQQGSALYESDSKSSASSSPITEALRQPGEFGFGKGGLPEGSYGSTDLGTPLPRERFSYWCLDLLFLMCSDFCKDGEPLRRRVAALSLPSLLNRCHASLASYVADEMIRGGLPFPRAREEELLYILRKLLDLSLWPASLWAAFAEEPTRCCTETPPIDTTLPPSELVADAVKRSTVAHLFHMYDLLCDIAAIPRKPPSTWVSIPQAKSASSSVGRIPMPTTTSPSSISQLGETTRASKLSRGGAVVEMDARTLARECLKIIGKELGVSR</sequence>